<feature type="compositionally biased region" description="Polar residues" evidence="1">
    <location>
        <begin position="716"/>
        <end position="727"/>
    </location>
</feature>
<feature type="compositionally biased region" description="Low complexity" evidence="1">
    <location>
        <begin position="2583"/>
        <end position="2596"/>
    </location>
</feature>
<dbReference type="EMBL" id="CAMXCT020000807">
    <property type="protein sequence ID" value="CAL1136866.1"/>
    <property type="molecule type" value="Genomic_DNA"/>
</dbReference>
<evidence type="ECO:0000313" key="3">
    <source>
        <dbReference type="EMBL" id="CAI3983491.1"/>
    </source>
</evidence>
<evidence type="ECO:0000313" key="4">
    <source>
        <dbReference type="EMBL" id="CAL1136866.1"/>
    </source>
</evidence>
<feature type="compositionally biased region" description="Basic and acidic residues" evidence="1">
    <location>
        <begin position="2554"/>
        <end position="2567"/>
    </location>
</feature>
<evidence type="ECO:0000313" key="6">
    <source>
        <dbReference type="Proteomes" id="UP001152797"/>
    </source>
</evidence>
<proteinExistence type="predicted"/>
<dbReference type="EMBL" id="CAMXCT010000807">
    <property type="protein sequence ID" value="CAI3983491.1"/>
    <property type="molecule type" value="Genomic_DNA"/>
</dbReference>
<feature type="transmembrane region" description="Helical" evidence="2">
    <location>
        <begin position="2239"/>
        <end position="2255"/>
    </location>
</feature>
<feature type="compositionally biased region" description="Polar residues" evidence="1">
    <location>
        <begin position="847"/>
        <end position="862"/>
    </location>
</feature>
<keyword evidence="2" id="KW-1133">Transmembrane helix</keyword>
<keyword evidence="2" id="KW-0472">Membrane</keyword>
<keyword evidence="2" id="KW-0812">Transmembrane</keyword>
<feature type="region of interest" description="Disordered" evidence="1">
    <location>
        <begin position="834"/>
        <end position="862"/>
    </location>
</feature>
<feature type="transmembrane region" description="Helical" evidence="2">
    <location>
        <begin position="2367"/>
        <end position="2391"/>
    </location>
</feature>
<feature type="region of interest" description="Disordered" evidence="1">
    <location>
        <begin position="1723"/>
        <end position="1742"/>
    </location>
</feature>
<gene>
    <name evidence="3" type="ORF">C1SCF055_LOCUS11100</name>
</gene>
<name>A0A9P1C1V7_9DINO</name>
<comment type="caution">
    <text evidence="3">The sequence shown here is derived from an EMBL/GenBank/DDBJ whole genome shotgun (WGS) entry which is preliminary data.</text>
</comment>
<feature type="compositionally biased region" description="Polar residues" evidence="1">
    <location>
        <begin position="2654"/>
        <end position="2664"/>
    </location>
</feature>
<accession>A0A9P1C1V7</accession>
<dbReference type="OrthoDB" id="419355at2759"/>
<keyword evidence="6" id="KW-1185">Reference proteome</keyword>
<dbReference type="Proteomes" id="UP001152797">
    <property type="component" value="Unassembled WGS sequence"/>
</dbReference>
<sequence>MRYSGQSWHDSPQLQSTQSNSPLALDASVTRAAQAMQIKAATLVSTMRIQPVRLAGRTSFHSGHLQQTRKSTMETRTPVHKLYYNNDDDDPGLEQVRQGYPIDESASRSEGTAPDHVANAAAGLSTRGISAPSGKPVAEDFKVTELGFVDKKDTHQRILMSKALPLNEPMGPLLLENESALEKSDEIELEGNESSLVFDANISEDNASNETIDAVRARTIGLNETASDDESVDNSSELNASITDKSAKQSVSGNDSLALNVSEGPLLLENESALEKSDEIELEENESSLVFDANISEDNASNEIIDAVRARTIGLNETASDDESVDNSSELNASITDKSAKQSVSGNDSLALNVSEGPLLLENESALEKSDEIELEGNESSLVFDANISEDNASNETIDAVRARTIGLNETASDDESVDNSSDLNASITDKSAKQSVSGNDSLALNVSDGPLLLENESALEKSDEIELEENESSLVFDANISEDNASNETIDAVRARTIGLNETASDDESVDNSSELNVTITDKSAKQSVSGNDSLALNVSDGPLLLENESALEKSDEIELEENESSLVFDANISEDNASNETIDAVRARTIGLNETASDDESVDNSSELNASITDKSAKQSVSGNDSLALNVSEGPLLLENESALEKSDEIELEGNESSLVFDANISEDNASNETIDAERARTIGLNETASDDESVDNSSELNASITDKSDKSAKQSVSGNDSLALNVSDGPLLLENESALEKSDEIELEENESSLVFDANISEDNASNETIDAVRARIIGLNETASDDESVDNSSELNASITDKSAKQSVSGNSFALNVSEGPLLLENESALEKSDEIELEENESSLVFDTNSSEDNASNETVDAVGAGTIGLNGLNETANDAGSVDNSSELNASVADKSDNSSLWEMLDENENQSVSANGSLALNISEGPLLLENESASEKSDEIELEENESSLVFDANISEDNASNETVDAVGASTVGLNETANDAGSVDNSLELNASVADKSDNSSLREMLDENENQSVSANGSLALNVSEGPLLLENESAPEKSDEIELEENESSLVFDANISEDNASNETVDAVGAGTIGLNETANDAGSVDNSSELNASVADKSDNSSLWEMLDENENQSVSANGSLALNVSEGPLLLENESAPEMSDEIELEENESSLVFDANISEDNASNETVDAVGAGTIGLNETANDAESVDNSSELNASVADRSDNSSLWEMLDKNENQSVSANSSLALNVSEGPLLLENESASEKSDEIELEENESSLVFDANISEDNASNETVDAVGAGTIGLNETANDAGSVDNSSELNASVADKSDNSSLWEMLDENENQSVSANGSLALNVSGGPLLLENESASEKSDETELEENESSLVFDANISEDNASNETVDAVGAGTIGLNETANDAESVDNSSELNASVADKSDNSSLWEMLDENENQSVSANGSLALNVSEGPLLLENESASEKSDETELEENESSLVFDANISEDNASNETVDAVGAGTIGLNETANDAGSVDNSSELNASVADKSDNSSLWEMLDENENQSVSANGSLALNVSEGPLLLENESAPEMSDEIELEENESSLVFDANISEDNASNETVDAVGAGTIGLNETANDAESVDNSLELNASVADKSDNSSLWEMLDENENQSVSANGSLALNVSEGPLLLENESASEKSDEIELEENESSSFVFDANISEDNASNETVDAVGAGTIGLNETANDAESVDNSSELNASVADKSDNSSLWEMLDENENQSVSANGSLALNASEGPLLLENETASEKSDEIELEENQSSLVFDANISEDNASNETQVEWPSLSGLNSSANISGEVFVFGTLTLGLSISADFGLSLSDLAQEEGVRSLLIAAISRSGGVEAKHVDILRVDIVALPRRLGAGRRLATQRIEVSVDFGVRVPDATPGDTSSADDVAAALARGPPESLLSELPWAQAFQVEEVTVQTANVSNPRVIVFSSTSRQSSDFLASSTTSSAMQVQTSSSTSTLFSSSTNLEDSDIGDNFTAVSILETPMQCQLSLRFLPLAFGALAALSAGLALRTSVSILSDPHRLLCELPWLRKRHQWLLARSKQSGHAPLLGRQSVLPWLPSICHWTCAKSCLTSDQTRSSCNRWQVCQHGHLLVMQPISARGKENGEAITLVASAWNQWGEASDSLRLRYAAPTRLTVRRAPDPELPSWSEASPKEECCELKLDMRPLSSRLLQGLVLLEGAAAASVTIGSSAAAALLGIAVLLGFLASNLPIKRCRLTVATLPWVFCSVALGSGPFCPEASPGLRWLSPVGATIGMMGSLATFSSHLFESDRFGFFLTHAASTLSGIACMALAIVQIRIRKSEANFVKTDWWDLPTLPDVEIVFAGQLAALLFLVALSLLRVVLAVSVHPFAQPLRAPHLAKTLLERQQSTRDFGGEALPKVPLFSPPRSAARSGVRQAALSRSTGHLGEQEPESEEQDIDAANSESSDGLCAGVLQVLLEAADWPASHCLTPHRVRSGAPLIHWKLVPRSSGHQDRGRMNFNPPLRELASSSSRAAEPAEGQEEKEEEKETHAKEQERSEQEEIVDTAEDSCRAGVSADPLSLDSAAAASTQEQLKIDDTGLAGDEMQGDQESVKSQLSVQDVQEVQTKLGDGTKHCPARGSHEVASVTASCQSGESD</sequence>
<feature type="transmembrane region" description="Helical" evidence="2">
    <location>
        <begin position="2262"/>
        <end position="2279"/>
    </location>
</feature>
<feature type="region of interest" description="Disordered" evidence="1">
    <location>
        <begin position="2516"/>
        <end position="2664"/>
    </location>
</feature>
<reference evidence="3" key="1">
    <citation type="submission" date="2022-10" db="EMBL/GenBank/DDBJ databases">
        <authorList>
            <person name="Chen Y."/>
            <person name="Dougan E. K."/>
            <person name="Chan C."/>
            <person name="Rhodes N."/>
            <person name="Thang M."/>
        </authorList>
    </citation>
    <scope>NUCLEOTIDE SEQUENCE</scope>
</reference>
<evidence type="ECO:0000256" key="2">
    <source>
        <dbReference type="SAM" id="Phobius"/>
    </source>
</evidence>
<reference evidence="4" key="2">
    <citation type="submission" date="2024-04" db="EMBL/GenBank/DDBJ databases">
        <authorList>
            <person name="Chen Y."/>
            <person name="Shah S."/>
            <person name="Dougan E. K."/>
            <person name="Thang M."/>
            <person name="Chan C."/>
        </authorList>
    </citation>
    <scope>NUCLEOTIDE SEQUENCE [LARGE SCALE GENOMIC DNA]</scope>
</reference>
<feature type="region of interest" description="Disordered" evidence="1">
    <location>
        <begin position="1"/>
        <end position="21"/>
    </location>
</feature>
<feature type="transmembrane region" description="Helical" evidence="2">
    <location>
        <begin position="2320"/>
        <end position="2344"/>
    </location>
</feature>
<dbReference type="EMBL" id="CAMXCT030000807">
    <property type="protein sequence ID" value="CAL4770803.1"/>
    <property type="molecule type" value="Genomic_DNA"/>
</dbReference>
<feature type="compositionally biased region" description="Low complexity" evidence="1">
    <location>
        <begin position="2529"/>
        <end position="2545"/>
    </location>
</feature>
<feature type="compositionally biased region" description="Polar residues" evidence="1">
    <location>
        <begin position="2616"/>
        <end position="2633"/>
    </location>
</feature>
<feature type="region of interest" description="Disordered" evidence="1">
    <location>
        <begin position="1407"/>
        <end position="1426"/>
    </location>
</feature>
<feature type="compositionally biased region" description="Polar residues" evidence="1">
    <location>
        <begin position="1723"/>
        <end position="1736"/>
    </location>
</feature>
<feature type="compositionally biased region" description="Polar residues" evidence="1">
    <location>
        <begin position="1407"/>
        <end position="1420"/>
    </location>
</feature>
<feature type="region of interest" description="Disordered" evidence="1">
    <location>
        <begin position="2422"/>
        <end position="2472"/>
    </location>
</feature>
<feature type="compositionally biased region" description="Acidic residues" evidence="1">
    <location>
        <begin position="2456"/>
        <end position="2465"/>
    </location>
</feature>
<protein>
    <submittedName>
        <fullName evidence="5">C-type lectin domain-containing protein</fullName>
    </submittedName>
</protein>
<feature type="transmembrane region" description="Helical" evidence="2">
    <location>
        <begin position="2291"/>
        <end position="2308"/>
    </location>
</feature>
<organism evidence="3">
    <name type="scientific">Cladocopium goreaui</name>
    <dbReference type="NCBI Taxonomy" id="2562237"/>
    <lineage>
        <taxon>Eukaryota</taxon>
        <taxon>Sar</taxon>
        <taxon>Alveolata</taxon>
        <taxon>Dinophyceae</taxon>
        <taxon>Suessiales</taxon>
        <taxon>Symbiodiniaceae</taxon>
        <taxon>Cladocopium</taxon>
    </lineage>
</organism>
<evidence type="ECO:0000313" key="5">
    <source>
        <dbReference type="EMBL" id="CAL4770803.1"/>
    </source>
</evidence>
<feature type="compositionally biased region" description="Polar residues" evidence="1">
    <location>
        <begin position="698"/>
        <end position="708"/>
    </location>
</feature>
<evidence type="ECO:0000256" key="1">
    <source>
        <dbReference type="SAM" id="MobiDB-lite"/>
    </source>
</evidence>
<feature type="region of interest" description="Disordered" evidence="1">
    <location>
        <begin position="688"/>
        <end position="729"/>
    </location>
</feature>